<dbReference type="PANTHER" id="PTHR31009">
    <property type="entry name" value="S-ADENOSYL-L-METHIONINE:CARBOXYL METHYLTRANSFERASE FAMILY PROTEIN"/>
    <property type="match status" value="1"/>
</dbReference>
<keyword evidence="3" id="KW-1185">Reference proteome</keyword>
<dbReference type="AlphaFoldDB" id="A0A4P9XNG0"/>
<dbReference type="InterPro" id="IPR005299">
    <property type="entry name" value="MeTrfase_7"/>
</dbReference>
<evidence type="ECO:0000256" key="1">
    <source>
        <dbReference type="SAM" id="MobiDB-lite"/>
    </source>
</evidence>
<sequence>MSQVDGAHPQEAAAPAAIVDASKDANQTQHTTVKRTNVLQRAATVAIRRFSRQPESVPLAANLSSDSDASTSAALEGNQKKDRRHTVWFGKWSEKQDVAAAAAAAAAAEDAPAPAKQEANARENAPQHAAVNRESQQETVMTGYSKNAAFQRKSMWMALPLIDEAALACRTPNAEKLHGGSFQLLEIGCSDGVNSMMPIRRVIRALRESHNYHGSVTVTQSDLPFNDFGTLFSRNADPSSGSFLYLGPDEVEPGTADAGLSEAVAATAADAGAKVPLRAPNVYARCIGQSMYTQLAPTGSVDFTLVMSTVHFLSKLPVALPRSLGSFASFLNASEYGEFRRQGMADLTLFLRLRALEAAPGGVLFLGAILGDPIGDDPDAPPPADTEERVAAVNPLQVVLNRSFLNAVEQGLLTEDEFRTLTLPIHFHRRADLNCVLDRVAPYWSQLGYRPRLAPHPAQGALAAGQIDRQEFATAMTSFCRGVYQAGLQAGLRRIGLTDERVTVLIESVFSEVERACLEEPVSFYGRFAYIWLQRTDSPLDMELLSEGHTEDDDLMLDQLRANELVATPTASRPQSKRNSWWKRASLRLSRREASPQASVAEIC</sequence>
<dbReference type="EMBL" id="KZ992711">
    <property type="protein sequence ID" value="RKP07494.1"/>
    <property type="molecule type" value="Genomic_DNA"/>
</dbReference>
<dbReference type="Proteomes" id="UP000271241">
    <property type="component" value="Unassembled WGS sequence"/>
</dbReference>
<feature type="region of interest" description="Disordered" evidence="1">
    <location>
        <begin position="1"/>
        <end position="32"/>
    </location>
</feature>
<dbReference type="OrthoDB" id="1523883at2759"/>
<gene>
    <name evidence="2" type="ORF">THASP1DRAFT_24366</name>
</gene>
<dbReference type="SUPFAM" id="SSF53335">
    <property type="entry name" value="S-adenosyl-L-methionine-dependent methyltransferases"/>
    <property type="match status" value="1"/>
</dbReference>
<dbReference type="Pfam" id="PF03492">
    <property type="entry name" value="Methyltransf_7"/>
    <property type="match status" value="1"/>
</dbReference>
<organism evidence="2 3">
    <name type="scientific">Thamnocephalis sphaerospora</name>
    <dbReference type="NCBI Taxonomy" id="78915"/>
    <lineage>
        <taxon>Eukaryota</taxon>
        <taxon>Fungi</taxon>
        <taxon>Fungi incertae sedis</taxon>
        <taxon>Zoopagomycota</taxon>
        <taxon>Zoopagomycotina</taxon>
        <taxon>Zoopagomycetes</taxon>
        <taxon>Zoopagales</taxon>
        <taxon>Sigmoideomycetaceae</taxon>
        <taxon>Thamnocephalis</taxon>
    </lineage>
</organism>
<feature type="region of interest" description="Disordered" evidence="1">
    <location>
        <begin position="54"/>
        <end position="83"/>
    </location>
</feature>
<dbReference type="InterPro" id="IPR029063">
    <property type="entry name" value="SAM-dependent_MTases_sf"/>
</dbReference>
<reference evidence="3" key="1">
    <citation type="journal article" date="2018" name="Nat. Microbiol.">
        <title>Leveraging single-cell genomics to expand the fungal tree of life.</title>
        <authorList>
            <person name="Ahrendt S.R."/>
            <person name="Quandt C.A."/>
            <person name="Ciobanu D."/>
            <person name="Clum A."/>
            <person name="Salamov A."/>
            <person name="Andreopoulos B."/>
            <person name="Cheng J.F."/>
            <person name="Woyke T."/>
            <person name="Pelin A."/>
            <person name="Henrissat B."/>
            <person name="Reynolds N.K."/>
            <person name="Benny G.L."/>
            <person name="Smith M.E."/>
            <person name="James T.Y."/>
            <person name="Grigoriev I.V."/>
        </authorList>
    </citation>
    <scope>NUCLEOTIDE SEQUENCE [LARGE SCALE GENOMIC DNA]</scope>
    <source>
        <strain evidence="3">RSA 1356</strain>
    </source>
</reference>
<name>A0A4P9XNG0_9FUNG</name>
<dbReference type="Gene3D" id="3.40.50.150">
    <property type="entry name" value="Vaccinia Virus protein VP39"/>
    <property type="match status" value="1"/>
</dbReference>
<evidence type="ECO:0000313" key="2">
    <source>
        <dbReference type="EMBL" id="RKP07494.1"/>
    </source>
</evidence>
<protein>
    <submittedName>
        <fullName evidence="2">S-adenosyl-L-methionine-dependent methyltransferase</fullName>
    </submittedName>
</protein>
<proteinExistence type="predicted"/>
<feature type="compositionally biased region" description="Low complexity" evidence="1">
    <location>
        <begin position="103"/>
        <end position="118"/>
    </location>
</feature>
<feature type="compositionally biased region" description="Low complexity" evidence="1">
    <location>
        <begin position="1"/>
        <end position="20"/>
    </location>
</feature>
<feature type="compositionally biased region" description="Low complexity" evidence="1">
    <location>
        <begin position="59"/>
        <end position="75"/>
    </location>
</feature>
<feature type="region of interest" description="Disordered" evidence="1">
    <location>
        <begin position="103"/>
        <end position="140"/>
    </location>
</feature>
<evidence type="ECO:0000313" key="3">
    <source>
        <dbReference type="Proteomes" id="UP000271241"/>
    </source>
</evidence>
<dbReference type="GO" id="GO:0008168">
    <property type="term" value="F:methyltransferase activity"/>
    <property type="evidence" value="ECO:0007669"/>
    <property type="project" value="UniProtKB-KW"/>
</dbReference>
<keyword evidence="2" id="KW-0489">Methyltransferase</keyword>
<keyword evidence="2" id="KW-0808">Transferase</keyword>
<dbReference type="GO" id="GO:0032259">
    <property type="term" value="P:methylation"/>
    <property type="evidence" value="ECO:0007669"/>
    <property type="project" value="UniProtKB-KW"/>
</dbReference>
<accession>A0A4P9XNG0</accession>